<name>A0ABT1JT98_9ACTN</name>
<keyword evidence="2" id="KW-0812">Transmembrane</keyword>
<dbReference type="InterPro" id="IPR036938">
    <property type="entry name" value="PAP2/HPO_sf"/>
</dbReference>
<feature type="domain" description="Phosphatidic acid phosphatase type 2/haloperoxidase" evidence="3">
    <location>
        <begin position="95"/>
        <end position="208"/>
    </location>
</feature>
<feature type="region of interest" description="Disordered" evidence="1">
    <location>
        <begin position="219"/>
        <end position="270"/>
    </location>
</feature>
<gene>
    <name evidence="4" type="ORF">HD595_000136</name>
</gene>
<feature type="transmembrane region" description="Helical" evidence="2">
    <location>
        <begin position="136"/>
        <end position="155"/>
    </location>
</feature>
<feature type="transmembrane region" description="Helical" evidence="2">
    <location>
        <begin position="160"/>
        <end position="178"/>
    </location>
</feature>
<feature type="transmembrane region" description="Helical" evidence="2">
    <location>
        <begin position="190"/>
        <end position="210"/>
    </location>
</feature>
<dbReference type="Gene3D" id="1.20.144.10">
    <property type="entry name" value="Phosphatidic acid phosphatase type 2/haloperoxidase"/>
    <property type="match status" value="1"/>
</dbReference>
<protein>
    <submittedName>
        <fullName evidence="4">Membrane-associated phospholipid phosphatase</fullName>
    </submittedName>
</protein>
<sequence length="270" mass="28132">MRSGTTSRANAGRPWFWIAISSTLLVLGVMVGFAARSPGWTAADARASELVQSIRSPGWTAVAQVLNVGFGTAVGSVLVGVLVVAVVVWRPFRPAWSALVVIAAGWCVSPLVKTLVARPRPPAGHALVHELGPDSFPSGHVCLTLAIVVAVALLARNTRLFLPVLVVGCVLVIGQMLARVYLGAHYPSDTLGSLILTPAAIMLAVNAFRLSGRELPPFRAATSTDKAASQVTEHGERRTAGGSDRGGSGGEQRRQTEAGDGGQVGPRHGQ</sequence>
<accession>A0ABT1JT98</accession>
<keyword evidence="5" id="KW-1185">Reference proteome</keyword>
<dbReference type="Proteomes" id="UP001320766">
    <property type="component" value="Unassembled WGS sequence"/>
</dbReference>
<dbReference type="PANTHER" id="PTHR14969:SF13">
    <property type="entry name" value="AT30094P"/>
    <property type="match status" value="1"/>
</dbReference>
<evidence type="ECO:0000259" key="3">
    <source>
        <dbReference type="Pfam" id="PF01569"/>
    </source>
</evidence>
<feature type="transmembrane region" description="Helical" evidence="2">
    <location>
        <begin position="96"/>
        <end position="116"/>
    </location>
</feature>
<reference evidence="4 5" key="1">
    <citation type="submission" date="2022-06" db="EMBL/GenBank/DDBJ databases">
        <title>Sequencing the genomes of 1000 actinobacteria strains.</title>
        <authorList>
            <person name="Klenk H.-P."/>
        </authorList>
    </citation>
    <scope>NUCLEOTIDE SEQUENCE [LARGE SCALE GENOMIC DNA]</scope>
    <source>
        <strain evidence="4 5">DSM 44170</strain>
    </source>
</reference>
<feature type="transmembrane region" description="Helical" evidence="2">
    <location>
        <begin position="15"/>
        <end position="35"/>
    </location>
</feature>
<dbReference type="EMBL" id="JAMZEC010000001">
    <property type="protein sequence ID" value="MCP2344014.1"/>
    <property type="molecule type" value="Genomic_DNA"/>
</dbReference>
<proteinExistence type="predicted"/>
<dbReference type="SUPFAM" id="SSF48317">
    <property type="entry name" value="Acid phosphatase/Vanadium-dependent haloperoxidase"/>
    <property type="match status" value="1"/>
</dbReference>
<feature type="transmembrane region" description="Helical" evidence="2">
    <location>
        <begin position="65"/>
        <end position="89"/>
    </location>
</feature>
<dbReference type="InterPro" id="IPR000326">
    <property type="entry name" value="PAP2/HPO"/>
</dbReference>
<keyword evidence="2" id="KW-1133">Transmembrane helix</keyword>
<keyword evidence="2" id="KW-0472">Membrane</keyword>
<evidence type="ECO:0000256" key="2">
    <source>
        <dbReference type="SAM" id="Phobius"/>
    </source>
</evidence>
<evidence type="ECO:0000313" key="4">
    <source>
        <dbReference type="EMBL" id="MCP2344014.1"/>
    </source>
</evidence>
<organism evidence="4 5">
    <name type="scientific">Nonomuraea roseoviolacea subsp. carminata</name>
    <dbReference type="NCBI Taxonomy" id="160689"/>
    <lineage>
        <taxon>Bacteria</taxon>
        <taxon>Bacillati</taxon>
        <taxon>Actinomycetota</taxon>
        <taxon>Actinomycetes</taxon>
        <taxon>Streptosporangiales</taxon>
        <taxon>Streptosporangiaceae</taxon>
        <taxon>Nonomuraea</taxon>
    </lineage>
</organism>
<dbReference type="Pfam" id="PF01569">
    <property type="entry name" value="PAP2"/>
    <property type="match status" value="1"/>
</dbReference>
<evidence type="ECO:0000313" key="5">
    <source>
        <dbReference type="Proteomes" id="UP001320766"/>
    </source>
</evidence>
<feature type="compositionally biased region" description="Polar residues" evidence="1">
    <location>
        <begin position="221"/>
        <end position="232"/>
    </location>
</feature>
<evidence type="ECO:0000256" key="1">
    <source>
        <dbReference type="SAM" id="MobiDB-lite"/>
    </source>
</evidence>
<comment type="caution">
    <text evidence="4">The sequence shown here is derived from an EMBL/GenBank/DDBJ whole genome shotgun (WGS) entry which is preliminary data.</text>
</comment>
<dbReference type="PANTHER" id="PTHR14969">
    <property type="entry name" value="SPHINGOSINE-1-PHOSPHATE PHOSPHOHYDROLASE"/>
    <property type="match status" value="1"/>
</dbReference>